<dbReference type="CDD" id="cd03444">
    <property type="entry name" value="Thioesterase_II_repeat1"/>
    <property type="match status" value="1"/>
</dbReference>
<dbReference type="Pfam" id="PF20789">
    <property type="entry name" value="4HBT_3C"/>
    <property type="match status" value="1"/>
</dbReference>
<sequence length="262" mass="28435">MTSTARHSLSDLFVLAPAGEDRFRAEALWPEPFPLYGGQVAAQALYAAALTVREDRRPHAFHAHYLLPGDTARPLDFRVERDRDGRSFSSRRVVVTQGGAPVVTLAASFHTGGRGPDRQFARPPRVTPPGASERGDFPRLSLVEWRQPEQEAEEEYLWPPRLWARPPGGLPEGPVATACALAYVSDASMAAMGPGGPGTGITLNHSVWFHRLPAAADWTLLDLSAGTVSDGRGWYTGALYAENGRLLASLAQEVVYRSPRAA</sequence>
<feature type="domain" description="Acyl-CoA thioesterase-like C-terminal" evidence="5">
    <location>
        <begin position="137"/>
        <end position="255"/>
    </location>
</feature>
<evidence type="ECO:0000256" key="1">
    <source>
        <dbReference type="ARBA" id="ARBA00006538"/>
    </source>
</evidence>
<comment type="similarity">
    <text evidence="1">Belongs to the C/M/P thioester hydrolase family.</text>
</comment>
<dbReference type="InterPro" id="IPR042171">
    <property type="entry name" value="Acyl-CoA_hotdog"/>
</dbReference>
<proteinExistence type="inferred from homology"/>
<dbReference type="CDD" id="cd03445">
    <property type="entry name" value="Thioesterase_II_repeat2"/>
    <property type="match status" value="1"/>
</dbReference>
<name>A0ABU2LEB4_9ACTN</name>
<dbReference type="EMBL" id="JAVREN010000039">
    <property type="protein sequence ID" value="MDT0309518.1"/>
    <property type="molecule type" value="Genomic_DNA"/>
</dbReference>
<keyword evidence="7" id="KW-1185">Reference proteome</keyword>
<evidence type="ECO:0000256" key="2">
    <source>
        <dbReference type="ARBA" id="ARBA00022801"/>
    </source>
</evidence>
<dbReference type="RefSeq" id="WP_311632479.1">
    <property type="nucleotide sequence ID" value="NZ_JAVREN010000039.1"/>
</dbReference>
<dbReference type="PANTHER" id="PTHR11066">
    <property type="entry name" value="ACYL-COA THIOESTERASE"/>
    <property type="match status" value="1"/>
</dbReference>
<protein>
    <submittedName>
        <fullName evidence="6">Thioesterase family protein</fullName>
    </submittedName>
</protein>
<organism evidence="6 7">
    <name type="scientific">Streptomyces boetiae</name>
    <dbReference type="NCBI Taxonomy" id="3075541"/>
    <lineage>
        <taxon>Bacteria</taxon>
        <taxon>Bacillati</taxon>
        <taxon>Actinomycetota</taxon>
        <taxon>Actinomycetes</taxon>
        <taxon>Kitasatosporales</taxon>
        <taxon>Streptomycetaceae</taxon>
        <taxon>Streptomyces</taxon>
    </lineage>
</organism>
<gene>
    <name evidence="6" type="ORF">RM780_21530</name>
</gene>
<dbReference type="PANTHER" id="PTHR11066:SF34">
    <property type="entry name" value="ACYL-COENZYME A THIOESTERASE 8"/>
    <property type="match status" value="1"/>
</dbReference>
<dbReference type="InterPro" id="IPR049449">
    <property type="entry name" value="TesB_ACOT8-like_N"/>
</dbReference>
<dbReference type="InterPro" id="IPR003703">
    <property type="entry name" value="Acyl_CoA_thio"/>
</dbReference>
<dbReference type="Pfam" id="PF13622">
    <property type="entry name" value="4HBT_3"/>
    <property type="match status" value="1"/>
</dbReference>
<dbReference type="Proteomes" id="UP001183388">
    <property type="component" value="Unassembled WGS sequence"/>
</dbReference>
<keyword evidence="2" id="KW-0378">Hydrolase</keyword>
<feature type="region of interest" description="Disordered" evidence="3">
    <location>
        <begin position="111"/>
        <end position="138"/>
    </location>
</feature>
<evidence type="ECO:0000259" key="4">
    <source>
        <dbReference type="Pfam" id="PF13622"/>
    </source>
</evidence>
<feature type="domain" description="Acyl-CoA thioesterase-like N-terminal HotDog" evidence="4">
    <location>
        <begin position="35"/>
        <end position="110"/>
    </location>
</feature>
<reference evidence="7" key="1">
    <citation type="submission" date="2023-07" db="EMBL/GenBank/DDBJ databases">
        <title>30 novel species of actinomycetes from the DSMZ collection.</title>
        <authorList>
            <person name="Nouioui I."/>
        </authorList>
    </citation>
    <scope>NUCLEOTIDE SEQUENCE [LARGE SCALE GENOMIC DNA]</scope>
    <source>
        <strain evidence="7">DSM 44917</strain>
    </source>
</reference>
<evidence type="ECO:0000259" key="5">
    <source>
        <dbReference type="Pfam" id="PF20789"/>
    </source>
</evidence>
<dbReference type="InterPro" id="IPR029069">
    <property type="entry name" value="HotDog_dom_sf"/>
</dbReference>
<evidence type="ECO:0000313" key="7">
    <source>
        <dbReference type="Proteomes" id="UP001183388"/>
    </source>
</evidence>
<evidence type="ECO:0000313" key="6">
    <source>
        <dbReference type="EMBL" id="MDT0309518.1"/>
    </source>
</evidence>
<dbReference type="InterPro" id="IPR049450">
    <property type="entry name" value="ACOT8-like_C"/>
</dbReference>
<accession>A0ABU2LEB4</accession>
<comment type="caution">
    <text evidence="6">The sequence shown here is derived from an EMBL/GenBank/DDBJ whole genome shotgun (WGS) entry which is preliminary data.</text>
</comment>
<dbReference type="Gene3D" id="2.40.160.210">
    <property type="entry name" value="Acyl-CoA thioesterase, double hotdog domain"/>
    <property type="match status" value="1"/>
</dbReference>
<evidence type="ECO:0000256" key="3">
    <source>
        <dbReference type="SAM" id="MobiDB-lite"/>
    </source>
</evidence>
<dbReference type="SUPFAM" id="SSF54637">
    <property type="entry name" value="Thioesterase/thiol ester dehydrase-isomerase"/>
    <property type="match status" value="2"/>
</dbReference>